<dbReference type="InterPro" id="IPR057326">
    <property type="entry name" value="KR_dom"/>
</dbReference>
<name>A0ABX8QR12_9ACTN</name>
<evidence type="ECO:0000256" key="1">
    <source>
        <dbReference type="ARBA" id="ARBA00006484"/>
    </source>
</evidence>
<gene>
    <name evidence="4" type="ORF">AGRA3207_001961</name>
</gene>
<organism evidence="4 5">
    <name type="scientific">Actinomadura graeca</name>
    <dbReference type="NCBI Taxonomy" id="2750812"/>
    <lineage>
        <taxon>Bacteria</taxon>
        <taxon>Bacillati</taxon>
        <taxon>Actinomycetota</taxon>
        <taxon>Actinomycetes</taxon>
        <taxon>Streptosporangiales</taxon>
        <taxon>Thermomonosporaceae</taxon>
        <taxon>Actinomadura</taxon>
    </lineage>
</organism>
<reference evidence="4" key="1">
    <citation type="submission" date="2020-07" db="EMBL/GenBank/DDBJ databases">
        <authorList>
            <person name="Tarantini F.S."/>
            <person name="Hong K.W."/>
            <person name="Chan K.G."/>
        </authorList>
    </citation>
    <scope>NUCLEOTIDE SEQUENCE</scope>
    <source>
        <strain evidence="4">32-07</strain>
    </source>
</reference>
<dbReference type="InterPro" id="IPR036291">
    <property type="entry name" value="NAD(P)-bd_dom_sf"/>
</dbReference>
<dbReference type="EMBL" id="CP059572">
    <property type="protein sequence ID" value="QXJ21136.1"/>
    <property type="molecule type" value="Genomic_DNA"/>
</dbReference>
<dbReference type="PROSITE" id="PS00061">
    <property type="entry name" value="ADH_SHORT"/>
    <property type="match status" value="1"/>
</dbReference>
<dbReference type="PRINTS" id="PR00080">
    <property type="entry name" value="SDRFAMILY"/>
</dbReference>
<proteinExistence type="inferred from homology"/>
<keyword evidence="2" id="KW-0560">Oxidoreductase</keyword>
<comment type="similarity">
    <text evidence="1">Belongs to the short-chain dehydrogenases/reductases (SDR) family.</text>
</comment>
<dbReference type="CDD" id="cd05233">
    <property type="entry name" value="SDR_c"/>
    <property type="match status" value="1"/>
</dbReference>
<dbReference type="Proteomes" id="UP001049518">
    <property type="component" value="Chromosome"/>
</dbReference>
<evidence type="ECO:0000256" key="2">
    <source>
        <dbReference type="ARBA" id="ARBA00023002"/>
    </source>
</evidence>
<dbReference type="SUPFAM" id="SSF51735">
    <property type="entry name" value="NAD(P)-binding Rossmann-fold domains"/>
    <property type="match status" value="1"/>
</dbReference>
<feature type="domain" description="Ketoreductase" evidence="3">
    <location>
        <begin position="19"/>
        <end position="209"/>
    </location>
</feature>
<evidence type="ECO:0000259" key="3">
    <source>
        <dbReference type="SMART" id="SM00822"/>
    </source>
</evidence>
<dbReference type="PANTHER" id="PTHR43639:SF1">
    <property type="entry name" value="SHORT-CHAIN DEHYDROGENASE_REDUCTASE FAMILY PROTEIN"/>
    <property type="match status" value="1"/>
</dbReference>
<evidence type="ECO:0000313" key="5">
    <source>
        <dbReference type="Proteomes" id="UP001049518"/>
    </source>
</evidence>
<evidence type="ECO:0000313" key="4">
    <source>
        <dbReference type="EMBL" id="QXJ21136.1"/>
    </source>
</evidence>
<dbReference type="PANTHER" id="PTHR43639">
    <property type="entry name" value="OXIDOREDUCTASE, SHORT-CHAIN DEHYDROGENASE/REDUCTASE FAMILY (AFU_ORTHOLOGUE AFUA_5G02870)"/>
    <property type="match status" value="1"/>
</dbReference>
<dbReference type="PRINTS" id="PR00081">
    <property type="entry name" value="GDHRDH"/>
</dbReference>
<accession>A0ABX8QR12</accession>
<dbReference type="InterPro" id="IPR002347">
    <property type="entry name" value="SDR_fam"/>
</dbReference>
<sequence>MTEIRLRSGGLGPYDLRGKVAVVTGASSGIGAATARALARAGAQVVAGYNSGRERADDVVRALPGDGHQALHLPIEDTPALEAAAAEVSGRFGAVHVLVNSAGSTAKVAHADLEAMTDELFDAMLRTNVRGPFAVTRTFVPLLRASGDAVVVNISSISGMTASGSNVGYCAAKAALDNLTMSLGRALGPAIRFVGVAPAAVETDFVAGRGRDAIAAQAASTPLKVLVHPDDIADAVLGVVRNMRVATGTTFVVDGGKHL</sequence>
<dbReference type="Pfam" id="PF13561">
    <property type="entry name" value="adh_short_C2"/>
    <property type="match status" value="1"/>
</dbReference>
<dbReference type="Gene3D" id="3.40.50.720">
    <property type="entry name" value="NAD(P)-binding Rossmann-like Domain"/>
    <property type="match status" value="1"/>
</dbReference>
<protein>
    <submittedName>
        <fullName evidence="4">SDR family oxidoreductase</fullName>
    </submittedName>
</protein>
<keyword evidence="5" id="KW-1185">Reference proteome</keyword>
<dbReference type="RefSeq" id="WP_231334270.1">
    <property type="nucleotide sequence ID" value="NZ_CP059572.1"/>
</dbReference>
<dbReference type="InterPro" id="IPR020904">
    <property type="entry name" value="Sc_DH/Rdtase_CS"/>
</dbReference>
<dbReference type="SMART" id="SM00822">
    <property type="entry name" value="PKS_KR"/>
    <property type="match status" value="1"/>
</dbReference>